<keyword evidence="3" id="KW-1185">Reference proteome</keyword>
<dbReference type="InterPro" id="IPR010997">
    <property type="entry name" value="HRDC-like_sf"/>
</dbReference>
<reference evidence="2 3" key="1">
    <citation type="submission" date="2021-03" db="EMBL/GenBank/DDBJ databases">
        <title>novel species isolated from a fishpond in China.</title>
        <authorList>
            <person name="Lu H."/>
            <person name="Cai Z."/>
        </authorList>
    </citation>
    <scope>NUCLEOTIDE SEQUENCE [LARGE SCALE GENOMIC DNA]</scope>
    <source>
        <strain evidence="2 3">Y57</strain>
    </source>
</reference>
<dbReference type="Pfam" id="PF05970">
    <property type="entry name" value="PIF1"/>
    <property type="match status" value="1"/>
</dbReference>
<dbReference type="InterPro" id="IPR027417">
    <property type="entry name" value="P-loop_NTPase"/>
</dbReference>
<sequence length="816" mass="90612">MTNPNPQLHTARMLVEQTGVHVFLTGKAGTGKTTFLRELKAHSPKRMMVTAPTGVAAINAGGVTLHSFFQLPFGPYIPGTRQAEHNRFSKEKINIIRSLHLLVIDEISMVRADMLDAVDAVLRRFRDRNKPFGGVQLLLIGDLYQLPPVVKDSDWQLLQPHYANPYFFASQALAQSQWVQVELQQVYRQSDPAFISLLNQVRNNQLDDQALDALNRRYQPDFHDDDYIVLSTHNHSADKLNNSKLAALPGELQYFEARVNGEYPEQSYPAAAQLALKVGAQVMFIRNDQGEQRRYFNGKRGVVSRIQADKVWVQCADEPEPIEVEAATWENIKYGLDGEQQISEDIIGSFSQIPLRLAWAITIHKSQGLTFDKAIIDGQAAFSHGQIYVALSRCRQLDGLVLQSPLLPQAVRCDELIIHFSQHCPAPDAAMLEQAKGEYQQGLLLESFDFSGLGFALNRLERELADGGDRVQSHNSAALPELKLAIQNNVVAVATKFQRQLHSLFANAPLPEQDSAVQERVSKASGYFSQALAELMAWRAAFHYATDNKQLNKQIKKALERLDRVLAEKQAIVACSAAGFNLAIWLQALAKAGIQESKSAAVKSPPAEELSIDDLAHPALFQRLRDWRSAQAEHQQVPAYRIAHQQVLLQIAKHLPGSRQTLLKVHKVGPSTVEKYGEDLLKLVAEYCAEQGLETDPAPLSSADTRVALSSGQENSAEDATEKRSTRDITLDLYRQGLNLAQIAEQRGLVPGTVANHLCHFIQTGEIEVQELLPAERIEAIRQAAAAQRDNSLKAVKTALGDEVSWEDIRLALAAP</sequence>
<dbReference type="PANTHER" id="PTHR47642">
    <property type="entry name" value="ATP-DEPENDENT DNA HELICASE"/>
    <property type="match status" value="1"/>
</dbReference>
<dbReference type="Gene3D" id="3.40.50.300">
    <property type="entry name" value="P-loop containing nucleotide triphosphate hydrolases"/>
    <property type="match status" value="2"/>
</dbReference>
<accession>A0ABS3CX97</accession>
<dbReference type="Pfam" id="PF00570">
    <property type="entry name" value="HRDC"/>
    <property type="match status" value="1"/>
</dbReference>
<dbReference type="InterPro" id="IPR010285">
    <property type="entry name" value="DNA_helicase_pif1-like_DEAD"/>
</dbReference>
<protein>
    <submittedName>
        <fullName evidence="2">Helix-turn-helix domain-containing protein</fullName>
    </submittedName>
</protein>
<dbReference type="Gene3D" id="1.10.150.80">
    <property type="entry name" value="HRDC domain"/>
    <property type="match status" value="1"/>
</dbReference>
<dbReference type="InterPro" id="IPR002121">
    <property type="entry name" value="HRDC_dom"/>
</dbReference>
<organism evidence="2 3">
    <name type="scientific">Bowmanella yangjiangensis</name>
    <dbReference type="NCBI Taxonomy" id="2811230"/>
    <lineage>
        <taxon>Bacteria</taxon>
        <taxon>Pseudomonadati</taxon>
        <taxon>Pseudomonadota</taxon>
        <taxon>Gammaproteobacteria</taxon>
        <taxon>Alteromonadales</taxon>
        <taxon>Alteromonadaceae</taxon>
        <taxon>Bowmanella</taxon>
    </lineage>
</organism>
<dbReference type="SUPFAM" id="SSF47819">
    <property type="entry name" value="HRDC-like"/>
    <property type="match status" value="1"/>
</dbReference>
<dbReference type="SUPFAM" id="SSF52540">
    <property type="entry name" value="P-loop containing nucleoside triphosphate hydrolases"/>
    <property type="match status" value="2"/>
</dbReference>
<dbReference type="PANTHER" id="PTHR47642:SF7">
    <property type="entry name" value="ATP-DEPENDENT DNA HELICASE PIF1"/>
    <property type="match status" value="1"/>
</dbReference>
<dbReference type="InterPro" id="IPR044876">
    <property type="entry name" value="HRDC_dom_sf"/>
</dbReference>
<dbReference type="SMART" id="SM00341">
    <property type="entry name" value="HRDC"/>
    <property type="match status" value="1"/>
</dbReference>
<dbReference type="EMBL" id="JAFKCS010000022">
    <property type="protein sequence ID" value="MBN7821747.1"/>
    <property type="molecule type" value="Genomic_DNA"/>
</dbReference>
<dbReference type="PROSITE" id="PS50967">
    <property type="entry name" value="HRDC"/>
    <property type="match status" value="1"/>
</dbReference>
<name>A0ABS3CX97_9ALTE</name>
<dbReference type="CDD" id="cd18037">
    <property type="entry name" value="DEXSc_Pif1_like"/>
    <property type="match status" value="1"/>
</dbReference>
<dbReference type="Pfam" id="PF14493">
    <property type="entry name" value="HTH_40"/>
    <property type="match status" value="1"/>
</dbReference>
<evidence type="ECO:0000259" key="1">
    <source>
        <dbReference type="PROSITE" id="PS50967"/>
    </source>
</evidence>
<dbReference type="SMART" id="SM00382">
    <property type="entry name" value="AAA"/>
    <property type="match status" value="1"/>
</dbReference>
<dbReference type="Proteomes" id="UP000663992">
    <property type="component" value="Unassembled WGS sequence"/>
</dbReference>
<dbReference type="Gene3D" id="2.30.30.940">
    <property type="match status" value="1"/>
</dbReference>
<dbReference type="InterPro" id="IPR029491">
    <property type="entry name" value="Helicase_HTH"/>
</dbReference>
<dbReference type="CDD" id="cd18809">
    <property type="entry name" value="SF1_C_RecD"/>
    <property type="match status" value="1"/>
</dbReference>
<feature type="domain" description="HRDC" evidence="1">
    <location>
        <begin position="614"/>
        <end position="694"/>
    </location>
</feature>
<comment type="caution">
    <text evidence="2">The sequence shown here is derived from an EMBL/GenBank/DDBJ whole genome shotgun (WGS) entry which is preliminary data.</text>
</comment>
<dbReference type="InterPro" id="IPR003593">
    <property type="entry name" value="AAA+_ATPase"/>
</dbReference>
<proteinExistence type="predicted"/>
<dbReference type="InterPro" id="IPR051055">
    <property type="entry name" value="PIF1_helicase"/>
</dbReference>
<evidence type="ECO:0000313" key="2">
    <source>
        <dbReference type="EMBL" id="MBN7821747.1"/>
    </source>
</evidence>
<dbReference type="RefSeq" id="WP_206595716.1">
    <property type="nucleotide sequence ID" value="NZ_JAFKCS010000022.1"/>
</dbReference>
<evidence type="ECO:0000313" key="3">
    <source>
        <dbReference type="Proteomes" id="UP000663992"/>
    </source>
</evidence>
<gene>
    <name evidence="2" type="ORF">J0A65_17900</name>
</gene>